<protein>
    <recommendedName>
        <fullName evidence="4">Peptidase M56 domain-containing protein</fullName>
    </recommendedName>
</protein>
<feature type="coiled-coil region" evidence="1">
    <location>
        <begin position="437"/>
        <end position="485"/>
    </location>
</feature>
<keyword evidence="3" id="KW-0812">Transmembrane</keyword>
<dbReference type="InterPro" id="IPR008756">
    <property type="entry name" value="Peptidase_M56"/>
</dbReference>
<reference evidence="5 6" key="1">
    <citation type="submission" date="2018-07" db="EMBL/GenBank/DDBJ databases">
        <title>Dyadobacter roseus sp. nov., isolated from rose rhizosphere soil.</title>
        <authorList>
            <person name="Chen L."/>
        </authorList>
    </citation>
    <scope>NUCLEOTIDE SEQUENCE [LARGE SCALE GENOMIC DNA]</scope>
    <source>
        <strain evidence="5 6">RS19</strain>
    </source>
</reference>
<dbReference type="Pfam" id="PF05569">
    <property type="entry name" value="Peptidase_M56"/>
    <property type="match status" value="1"/>
</dbReference>
<sequence length="667" mass="75019">MIMKNINLFAWNSDFIQAFSWTLIHSLWQGIILAVLAGILLLSTRNVRPAIRYNILSGLMLCFVLANCVTFFMQYNGGKVIHSSATISAGIPQQIRFHQVGVENISTGFLTKVLAVASENATIIVGIWFLIFLGKSLKTCTGLARIHRLRTSHSTPVDRQWENRVVQLASLLKFKGAVMLRQSERIVTPIVTGVLKPMIIVPAGFFIQLPQAEIEAILLHELAHARRQDFLVNLIQNFAESIYFFNPGLLWVSYLIRQEREHCCDDLAISAVSDKKVFVNALVVYQEYKLNDSVQLVAFAGKRNHLLSRIKRIIHNYNKPLDAMEKLFVTVSLLSGAALLAAFQKQEIPAPPPPPPVNVVAPIAPPAPPTPPAPFSDTLPVPPAPGVAGSGEDISTYHITRDKKRYEITEIDGEITGLTINGKVITSDQIPSYQAELEPVLKELREQEEQAQELREQSDELRLEAEQLRKEAIELKKEAELMRVHSLNAKEMAYLDKNEMKALAREAQIIAAEAKELAGIHGETTKALVRESQVLAAEAKELARIDTEELRKNSEELRKQSLVLKREAEVLRAHAEVERVRSEELRTKFEKLQQEFISELKKDGIITGKDGLSYRLTDSEFEVNGVKQSSFVHSKYRKRFLQTKGSEMVYNWKDVSGHTITGSIQRK</sequence>
<organism evidence="5 6">
    <name type="scientific">Dyadobacter luteus</name>
    <dbReference type="NCBI Taxonomy" id="2259619"/>
    <lineage>
        <taxon>Bacteria</taxon>
        <taxon>Pseudomonadati</taxon>
        <taxon>Bacteroidota</taxon>
        <taxon>Cytophagia</taxon>
        <taxon>Cytophagales</taxon>
        <taxon>Spirosomataceae</taxon>
        <taxon>Dyadobacter</taxon>
    </lineage>
</organism>
<feature type="domain" description="Peptidase M56" evidence="4">
    <location>
        <begin position="111"/>
        <end position="312"/>
    </location>
</feature>
<dbReference type="CDD" id="cd07341">
    <property type="entry name" value="M56_BlaR1_MecR1_like"/>
    <property type="match status" value="1"/>
</dbReference>
<dbReference type="AlphaFoldDB" id="A0A3D8Y3D0"/>
<feature type="region of interest" description="Disordered" evidence="2">
    <location>
        <begin position="368"/>
        <end position="394"/>
    </location>
</feature>
<feature type="transmembrane region" description="Helical" evidence="3">
    <location>
        <begin position="20"/>
        <end position="43"/>
    </location>
</feature>
<dbReference type="Gene3D" id="3.30.2010.10">
    <property type="entry name" value="Metalloproteases ('zincins'), catalytic domain"/>
    <property type="match status" value="1"/>
</dbReference>
<dbReference type="PANTHER" id="PTHR34978">
    <property type="entry name" value="POSSIBLE SENSOR-TRANSDUCER PROTEIN BLAR"/>
    <property type="match status" value="1"/>
</dbReference>
<dbReference type="Proteomes" id="UP000256373">
    <property type="component" value="Unassembled WGS sequence"/>
</dbReference>
<evidence type="ECO:0000313" key="5">
    <source>
        <dbReference type="EMBL" id="REA56615.1"/>
    </source>
</evidence>
<accession>A0A3D8Y3D0</accession>
<dbReference type="PANTHER" id="PTHR34978:SF3">
    <property type="entry name" value="SLR0241 PROTEIN"/>
    <property type="match status" value="1"/>
</dbReference>
<dbReference type="EMBL" id="QNUL01000036">
    <property type="protein sequence ID" value="REA56615.1"/>
    <property type="molecule type" value="Genomic_DNA"/>
</dbReference>
<keyword evidence="3" id="KW-1133">Transmembrane helix</keyword>
<feature type="transmembrane region" description="Helical" evidence="3">
    <location>
        <begin position="55"/>
        <end position="75"/>
    </location>
</feature>
<proteinExistence type="predicted"/>
<feature type="compositionally biased region" description="Pro residues" evidence="2">
    <location>
        <begin position="368"/>
        <end position="385"/>
    </location>
</feature>
<feature type="transmembrane region" description="Helical" evidence="3">
    <location>
        <begin position="113"/>
        <end position="133"/>
    </location>
</feature>
<feature type="coiled-coil region" evidence="1">
    <location>
        <begin position="540"/>
        <end position="595"/>
    </location>
</feature>
<keyword evidence="1" id="KW-0175">Coiled coil</keyword>
<dbReference type="InterPro" id="IPR052173">
    <property type="entry name" value="Beta-lactam_resp_regulator"/>
</dbReference>
<gene>
    <name evidence="5" type="ORF">DSL64_26190</name>
</gene>
<keyword evidence="6" id="KW-1185">Reference proteome</keyword>
<keyword evidence="3" id="KW-0472">Membrane</keyword>
<comment type="caution">
    <text evidence="5">The sequence shown here is derived from an EMBL/GenBank/DDBJ whole genome shotgun (WGS) entry which is preliminary data.</text>
</comment>
<evidence type="ECO:0000256" key="1">
    <source>
        <dbReference type="SAM" id="Coils"/>
    </source>
</evidence>
<evidence type="ECO:0000256" key="3">
    <source>
        <dbReference type="SAM" id="Phobius"/>
    </source>
</evidence>
<evidence type="ECO:0000313" key="6">
    <source>
        <dbReference type="Proteomes" id="UP000256373"/>
    </source>
</evidence>
<name>A0A3D8Y3D0_9BACT</name>
<evidence type="ECO:0000259" key="4">
    <source>
        <dbReference type="Pfam" id="PF05569"/>
    </source>
</evidence>
<evidence type="ECO:0000256" key="2">
    <source>
        <dbReference type="SAM" id="MobiDB-lite"/>
    </source>
</evidence>